<feature type="non-terminal residue" evidence="1">
    <location>
        <position position="22"/>
    </location>
</feature>
<dbReference type="EMBL" id="AMCI01008229">
    <property type="protein sequence ID" value="EJW91370.1"/>
    <property type="molecule type" value="Genomic_DNA"/>
</dbReference>
<proteinExistence type="predicted"/>
<sequence>MVGQEWCRSDMEGIGICSLDGY</sequence>
<accession>J9BUW1</accession>
<gene>
    <name evidence="1" type="ORF">EVA_20522</name>
</gene>
<name>J9BUW1_9ZZZZ</name>
<organism evidence="1">
    <name type="scientific">gut metagenome</name>
    <dbReference type="NCBI Taxonomy" id="749906"/>
    <lineage>
        <taxon>unclassified sequences</taxon>
        <taxon>metagenomes</taxon>
        <taxon>organismal metagenomes</taxon>
    </lineage>
</organism>
<evidence type="ECO:0000313" key="1">
    <source>
        <dbReference type="EMBL" id="EJW91370.1"/>
    </source>
</evidence>
<protein>
    <submittedName>
        <fullName evidence="1">Uncharacterized protein</fullName>
    </submittedName>
</protein>
<reference evidence="1" key="1">
    <citation type="journal article" date="2012" name="PLoS ONE">
        <title>Gene sets for utilization of primary and secondary nutrition supplies in the distal gut of endangered iberian lynx.</title>
        <authorList>
            <person name="Alcaide M."/>
            <person name="Messina E."/>
            <person name="Richter M."/>
            <person name="Bargiela R."/>
            <person name="Peplies J."/>
            <person name="Huws S.A."/>
            <person name="Newbold C.J."/>
            <person name="Golyshin P.N."/>
            <person name="Simon M.A."/>
            <person name="Lopez G."/>
            <person name="Yakimov M.M."/>
            <person name="Ferrer M."/>
        </authorList>
    </citation>
    <scope>NUCLEOTIDE SEQUENCE</scope>
</reference>
<comment type="caution">
    <text evidence="1">The sequence shown here is derived from an EMBL/GenBank/DDBJ whole genome shotgun (WGS) entry which is preliminary data.</text>
</comment>
<dbReference type="AlphaFoldDB" id="J9BUW1"/>